<evidence type="ECO:0000256" key="5">
    <source>
        <dbReference type="ARBA" id="ARBA00022692"/>
    </source>
</evidence>
<feature type="transmembrane region" description="Helical" evidence="9">
    <location>
        <begin position="62"/>
        <end position="84"/>
    </location>
</feature>
<dbReference type="EMBL" id="KC241895">
    <property type="protein sequence ID" value="AGI04245.2"/>
    <property type="molecule type" value="Genomic_DNA"/>
</dbReference>
<comment type="similarity">
    <text evidence="2 9">Belongs to the complex I subunit 3 family.</text>
</comment>
<feature type="transmembrane region" description="Helical" evidence="9">
    <location>
        <begin position="90"/>
        <end position="113"/>
    </location>
</feature>
<keyword evidence="9" id="KW-0679">Respiratory chain</keyword>
<evidence type="ECO:0000256" key="1">
    <source>
        <dbReference type="ARBA" id="ARBA00004370"/>
    </source>
</evidence>
<evidence type="ECO:0000256" key="8">
    <source>
        <dbReference type="ARBA" id="ARBA00049551"/>
    </source>
</evidence>
<proteinExistence type="inferred from homology"/>
<dbReference type="InterPro" id="IPR038430">
    <property type="entry name" value="NDAH_ubi_oxred_su3_sf"/>
</dbReference>
<accession>M4W6T9</accession>
<organism evidence="10">
    <name type="scientific">Pediculus schaeffi</name>
    <name type="common">Louse</name>
    <dbReference type="NCBI Taxonomy" id="240286"/>
    <lineage>
        <taxon>Eukaryota</taxon>
        <taxon>Metazoa</taxon>
        <taxon>Ecdysozoa</taxon>
        <taxon>Arthropoda</taxon>
        <taxon>Hexapoda</taxon>
        <taxon>Insecta</taxon>
        <taxon>Pterygota</taxon>
        <taxon>Neoptera</taxon>
        <taxon>Paraneoptera</taxon>
        <taxon>Psocodea</taxon>
        <taxon>Troctomorpha</taxon>
        <taxon>Phthiraptera</taxon>
        <taxon>Anoplura</taxon>
        <taxon>Pediculidae</taxon>
        <taxon>Pediculus</taxon>
    </lineage>
</organism>
<dbReference type="GO" id="GO:0030964">
    <property type="term" value="C:NADH dehydrogenase complex"/>
    <property type="evidence" value="ECO:0007669"/>
    <property type="project" value="TreeGrafter"/>
</dbReference>
<reference evidence="10" key="1">
    <citation type="journal article" date="2014" name="Med. Vet. Entomol.">
        <title>Second-generation sequencing of entire mitochondrial coding-regions (approximately 15.4 kb) holds promise for study of the phylogeny and taxonomy of human body lice and head lice.</title>
        <authorList>
            <person name="Xiong H."/>
            <person name="Campelo D."/>
            <person name="Pollack R.J."/>
            <person name="Raoult D."/>
            <person name="Shao R."/>
            <person name="Alem M."/>
            <person name="Ali J."/>
            <person name="Bilcha K."/>
            <person name="Barker S.C."/>
        </authorList>
    </citation>
    <scope>NUCLEOTIDE SEQUENCE</scope>
</reference>
<evidence type="ECO:0000256" key="3">
    <source>
        <dbReference type="ARBA" id="ARBA00021007"/>
    </source>
</evidence>
<protein>
    <recommendedName>
        <fullName evidence="3 9">NADH-ubiquinone oxidoreductase chain 3</fullName>
        <ecNumber evidence="9">7.1.1.2</ecNumber>
    </recommendedName>
</protein>
<dbReference type="InterPro" id="IPR000440">
    <property type="entry name" value="NADH_UbQ/plastoQ_OxRdtase_su3"/>
</dbReference>
<keyword evidence="6 9" id="KW-1133">Transmembrane helix</keyword>
<keyword evidence="7 9" id="KW-0472">Membrane</keyword>
<dbReference type="AlphaFoldDB" id="M4W6T9"/>
<evidence type="ECO:0000256" key="2">
    <source>
        <dbReference type="ARBA" id="ARBA00008472"/>
    </source>
</evidence>
<evidence type="ECO:0000313" key="10">
    <source>
        <dbReference type="EMBL" id="AGI04245.2"/>
    </source>
</evidence>
<dbReference type="GO" id="GO:0031966">
    <property type="term" value="C:mitochondrial membrane"/>
    <property type="evidence" value="ECO:0007669"/>
    <property type="project" value="UniProtKB-SubCell"/>
</dbReference>
<dbReference type="Pfam" id="PF00507">
    <property type="entry name" value="Oxidored_q4"/>
    <property type="match status" value="1"/>
</dbReference>
<evidence type="ECO:0000256" key="9">
    <source>
        <dbReference type="RuleBase" id="RU003640"/>
    </source>
</evidence>
<reference evidence="10" key="2">
    <citation type="journal article" date="2015" name="BMC Genomics">
        <title>The mitochondrial genome of the chimpanzee louse, Pediculus schaeffi: insights into the process of mitochondrial genome fragmentation in the blood-sucking lice of great apes.</title>
        <authorList>
            <person name="Herd K.E."/>
            <person name="Barker S.C."/>
            <person name="Shao R."/>
        </authorList>
    </citation>
    <scope>NUCLEOTIDE SEQUENCE</scope>
</reference>
<keyword evidence="9" id="KW-0830">Ubiquinone</keyword>
<keyword evidence="9 10" id="KW-0496">Mitochondrion</keyword>
<comment type="subcellular location">
    <subcellularLocation>
        <location evidence="1">Membrane</location>
    </subcellularLocation>
    <subcellularLocation>
        <location evidence="9">Mitochondrion membrane</location>
        <topology evidence="9">Multi-pass membrane protein</topology>
    </subcellularLocation>
</comment>
<sequence length="120" mass="13750">MELNIWIIPLSLVTTLGVVIFLLALLMLIFTSQNKKNSFDLTPYECGVMPFSMNSFPTHIHFYVVSIVFLVFDVEIVATLPVVFSGLKEANWIVLWFSISFILTSGLMLELYFGSLDWKY</sequence>
<dbReference type="EC" id="7.1.1.2" evidence="9"/>
<comment type="catalytic activity">
    <reaction evidence="8 9">
        <text>a ubiquinone + NADH + 5 H(+)(in) = a ubiquinol + NAD(+) + 4 H(+)(out)</text>
        <dbReference type="Rhea" id="RHEA:29091"/>
        <dbReference type="Rhea" id="RHEA-COMP:9565"/>
        <dbReference type="Rhea" id="RHEA-COMP:9566"/>
        <dbReference type="ChEBI" id="CHEBI:15378"/>
        <dbReference type="ChEBI" id="CHEBI:16389"/>
        <dbReference type="ChEBI" id="CHEBI:17976"/>
        <dbReference type="ChEBI" id="CHEBI:57540"/>
        <dbReference type="ChEBI" id="CHEBI:57945"/>
        <dbReference type="EC" id="7.1.1.2"/>
    </reaction>
</comment>
<evidence type="ECO:0000256" key="4">
    <source>
        <dbReference type="ARBA" id="ARBA00022448"/>
    </source>
</evidence>
<keyword evidence="9" id="KW-0249">Electron transport</keyword>
<feature type="transmembrane region" description="Helical" evidence="9">
    <location>
        <begin position="6"/>
        <end position="30"/>
    </location>
</feature>
<keyword evidence="5 9" id="KW-0812">Transmembrane</keyword>
<name>M4W6T9_PEDSC</name>
<dbReference type="Gene3D" id="1.20.58.1610">
    <property type="entry name" value="NADH:ubiquinone/plastoquinone oxidoreductase, chain 3"/>
    <property type="match status" value="1"/>
</dbReference>
<keyword evidence="9" id="KW-1278">Translocase</keyword>
<dbReference type="PANTHER" id="PTHR11058">
    <property type="entry name" value="NADH-UBIQUINONE OXIDOREDUCTASE CHAIN 3"/>
    <property type="match status" value="1"/>
</dbReference>
<dbReference type="GO" id="GO:0008137">
    <property type="term" value="F:NADH dehydrogenase (ubiquinone) activity"/>
    <property type="evidence" value="ECO:0007669"/>
    <property type="project" value="UniProtKB-UniRule"/>
</dbReference>
<keyword evidence="9" id="KW-0520">NAD</keyword>
<evidence type="ECO:0000256" key="7">
    <source>
        <dbReference type="ARBA" id="ARBA00023136"/>
    </source>
</evidence>
<dbReference type="PANTHER" id="PTHR11058:SF9">
    <property type="entry name" value="NADH-UBIQUINONE OXIDOREDUCTASE CHAIN 3"/>
    <property type="match status" value="1"/>
</dbReference>
<evidence type="ECO:0000256" key="6">
    <source>
        <dbReference type="ARBA" id="ARBA00022989"/>
    </source>
</evidence>
<comment type="function">
    <text evidence="9">Core subunit of the mitochondrial membrane respiratory chain NADH dehydrogenase (Complex I) which catalyzes electron transfer from NADH through the respiratory chain, using ubiquinone as an electron acceptor. Essential for the catalytic activity of complex I.</text>
</comment>
<gene>
    <name evidence="10" type="primary">nad3</name>
</gene>
<keyword evidence="4 9" id="KW-0813">Transport</keyword>
<geneLocation type="mitochondrion" evidence="10"/>